<evidence type="ECO:0000313" key="1">
    <source>
        <dbReference type="EMBL" id="PIS13269.1"/>
    </source>
</evidence>
<accession>A0A2H0WMW8</accession>
<dbReference type="Proteomes" id="UP000230353">
    <property type="component" value="Unassembled WGS sequence"/>
</dbReference>
<name>A0A2H0WMW8_9BACT</name>
<sequence>MRQFEQKRKFKKLFFSRPVFVLFLGLLVLVGFSVFDMYKKSREAVLRNRIIESELEDVKQRRISLEAGIADLETDFGVEETLRSKFQVKKPGESYVVILDSRSSRAESENKNTGGFFKKLIEFFSIF</sequence>
<gene>
    <name evidence="1" type="ORF">COT67_02605</name>
</gene>
<evidence type="ECO:0000313" key="2">
    <source>
        <dbReference type="Proteomes" id="UP000230353"/>
    </source>
</evidence>
<protein>
    <recommendedName>
        <fullName evidence="3">Septum formation initiator</fullName>
    </recommendedName>
</protein>
<dbReference type="EMBL" id="PEZL01000038">
    <property type="protein sequence ID" value="PIS13269.1"/>
    <property type="molecule type" value="Genomic_DNA"/>
</dbReference>
<evidence type="ECO:0008006" key="3">
    <source>
        <dbReference type="Google" id="ProtNLM"/>
    </source>
</evidence>
<comment type="caution">
    <text evidence="1">The sequence shown here is derived from an EMBL/GenBank/DDBJ whole genome shotgun (WGS) entry which is preliminary data.</text>
</comment>
<reference evidence="2" key="1">
    <citation type="submission" date="2017-09" db="EMBL/GenBank/DDBJ databases">
        <title>Depth-based differentiation of microbial function through sediment-hosted aquifers and enrichment of novel symbionts in the deep terrestrial subsurface.</title>
        <authorList>
            <person name="Probst A.J."/>
            <person name="Ladd B."/>
            <person name="Jarett J.K."/>
            <person name="Geller-Mcgrath D.E."/>
            <person name="Sieber C.M.K."/>
            <person name="Emerson J.B."/>
            <person name="Anantharaman K."/>
            <person name="Thomas B.C."/>
            <person name="Malmstrom R."/>
            <person name="Stieglmeier M."/>
            <person name="Klingl A."/>
            <person name="Woyke T."/>
            <person name="Ryan C.M."/>
            <person name="Banfield J.F."/>
        </authorList>
    </citation>
    <scope>NUCLEOTIDE SEQUENCE [LARGE SCALE GENOMIC DNA]</scope>
</reference>
<organism evidence="1 2">
    <name type="scientific">Candidatus Tagabacteria bacterium CG09_land_8_20_14_0_10_41_14</name>
    <dbReference type="NCBI Taxonomy" id="1975021"/>
    <lineage>
        <taxon>Bacteria</taxon>
        <taxon>Candidatus Tagaibacteriota</taxon>
    </lineage>
</organism>
<proteinExistence type="predicted"/>
<dbReference type="AlphaFoldDB" id="A0A2H0WMW8"/>